<dbReference type="Pfam" id="PF01565">
    <property type="entry name" value="FAD_binding_4"/>
    <property type="match status" value="1"/>
</dbReference>
<reference evidence="6" key="1">
    <citation type="submission" date="2019-04" db="EMBL/GenBank/DDBJ databases">
        <title>Sequencing of skin fungus with MAO and IRED activity.</title>
        <authorList>
            <person name="Marsaioli A.J."/>
            <person name="Bonatto J.M.C."/>
            <person name="Reis Junior O."/>
        </authorList>
    </citation>
    <scope>NUCLEOTIDE SEQUENCE</scope>
    <source>
        <strain evidence="6">28M1</strain>
    </source>
</reference>
<keyword evidence="2" id="KW-0285">Flavoprotein</keyword>
<dbReference type="AlphaFoldDB" id="A0A9P4WFF0"/>
<dbReference type="PANTHER" id="PTHR42973:SF34">
    <property type="entry name" value="FAD BINDING DOMAIN PROTEIN (AFU_ORTHOLOGUE AFUA_3G02770)"/>
    <property type="match status" value="1"/>
</dbReference>
<dbReference type="OrthoDB" id="2151789at2759"/>
<dbReference type="InterPro" id="IPR050416">
    <property type="entry name" value="FAD-linked_Oxidoreductase"/>
</dbReference>
<dbReference type="PROSITE" id="PS51387">
    <property type="entry name" value="FAD_PCMH"/>
    <property type="match status" value="1"/>
</dbReference>
<dbReference type="InterPro" id="IPR016169">
    <property type="entry name" value="FAD-bd_PCMH_sub2"/>
</dbReference>
<dbReference type="SUPFAM" id="SSF56176">
    <property type="entry name" value="FAD-binding/transporter-associated domain-like"/>
    <property type="match status" value="1"/>
</dbReference>
<dbReference type="InterPro" id="IPR006094">
    <property type="entry name" value="Oxid_FAD_bind_N"/>
</dbReference>
<dbReference type="GO" id="GO:0016491">
    <property type="term" value="F:oxidoreductase activity"/>
    <property type="evidence" value="ECO:0007669"/>
    <property type="project" value="UniProtKB-KW"/>
</dbReference>
<evidence type="ECO:0000256" key="1">
    <source>
        <dbReference type="ARBA" id="ARBA00005466"/>
    </source>
</evidence>
<evidence type="ECO:0000259" key="5">
    <source>
        <dbReference type="PROSITE" id="PS51387"/>
    </source>
</evidence>
<feature type="non-terminal residue" evidence="6">
    <location>
        <position position="280"/>
    </location>
</feature>
<evidence type="ECO:0000313" key="6">
    <source>
        <dbReference type="EMBL" id="KAF3028316.1"/>
    </source>
</evidence>
<evidence type="ECO:0000313" key="7">
    <source>
        <dbReference type="Proteomes" id="UP000758155"/>
    </source>
</evidence>
<sequence>MTLVMIFSTSQALSSQPPVLVSASCVAQDSFEAPGFSVTEALLEQGVNVSALPELAGLVERSSDLACSIACHSLNILPGFEVLPEAPANYTAFTGAYWPAQQAQVSPYCIFKPSTAKQVSTAVLVSRFSRCPFAVKGGGHATFEGSSSIEGGITIALEKLNEIKIAADKQSVYVAPDIRWGQFYSELEKHGVAVVGGRVNDVGVSGLILGGGISFFANMRGWACDNVESFELVTASGLIITVTRKSYPDLYSALRGGGNNFGIVTKFQLHTFPVGKMWGG</sequence>
<proteinExistence type="inferred from homology"/>
<dbReference type="PANTHER" id="PTHR42973">
    <property type="entry name" value="BINDING OXIDOREDUCTASE, PUTATIVE (AFU_ORTHOLOGUE AFUA_1G17690)-RELATED"/>
    <property type="match status" value="1"/>
</dbReference>
<keyword evidence="7" id="KW-1185">Reference proteome</keyword>
<gene>
    <name evidence="6" type="ORF">E8E12_000290</name>
</gene>
<name>A0A9P4WFF0_9PLEO</name>
<organism evidence="6 7">
    <name type="scientific">Didymella heteroderae</name>
    <dbReference type="NCBI Taxonomy" id="1769908"/>
    <lineage>
        <taxon>Eukaryota</taxon>
        <taxon>Fungi</taxon>
        <taxon>Dikarya</taxon>
        <taxon>Ascomycota</taxon>
        <taxon>Pezizomycotina</taxon>
        <taxon>Dothideomycetes</taxon>
        <taxon>Pleosporomycetidae</taxon>
        <taxon>Pleosporales</taxon>
        <taxon>Pleosporineae</taxon>
        <taxon>Didymellaceae</taxon>
        <taxon>Didymella</taxon>
    </lineage>
</organism>
<feature type="domain" description="FAD-binding PCMH-type" evidence="5">
    <location>
        <begin position="103"/>
        <end position="274"/>
    </location>
</feature>
<keyword evidence="4" id="KW-0560">Oxidoreductase</keyword>
<dbReference type="InterPro" id="IPR016166">
    <property type="entry name" value="FAD-bd_PCMH"/>
</dbReference>
<accession>A0A9P4WFF0</accession>
<evidence type="ECO:0000256" key="4">
    <source>
        <dbReference type="ARBA" id="ARBA00023002"/>
    </source>
</evidence>
<dbReference type="EMBL" id="SWKV01000325">
    <property type="protein sequence ID" value="KAF3028316.1"/>
    <property type="molecule type" value="Genomic_DNA"/>
</dbReference>
<dbReference type="InterPro" id="IPR036318">
    <property type="entry name" value="FAD-bd_PCMH-like_sf"/>
</dbReference>
<keyword evidence="3" id="KW-0274">FAD</keyword>
<dbReference type="GO" id="GO:0071949">
    <property type="term" value="F:FAD binding"/>
    <property type="evidence" value="ECO:0007669"/>
    <property type="project" value="InterPro"/>
</dbReference>
<protein>
    <recommendedName>
        <fullName evidence="5">FAD-binding PCMH-type domain-containing protein</fullName>
    </recommendedName>
</protein>
<dbReference type="Gene3D" id="3.30.465.10">
    <property type="match status" value="1"/>
</dbReference>
<comment type="similarity">
    <text evidence="1">Belongs to the oxygen-dependent FAD-linked oxidoreductase family.</text>
</comment>
<comment type="caution">
    <text evidence="6">The sequence shown here is derived from an EMBL/GenBank/DDBJ whole genome shotgun (WGS) entry which is preliminary data.</text>
</comment>
<dbReference type="Proteomes" id="UP000758155">
    <property type="component" value="Unassembled WGS sequence"/>
</dbReference>
<evidence type="ECO:0000256" key="3">
    <source>
        <dbReference type="ARBA" id="ARBA00022827"/>
    </source>
</evidence>
<evidence type="ECO:0000256" key="2">
    <source>
        <dbReference type="ARBA" id="ARBA00022630"/>
    </source>
</evidence>